<proteinExistence type="predicted"/>
<keyword evidence="3" id="KW-1185">Reference proteome</keyword>
<reference evidence="2 3" key="1">
    <citation type="submission" date="2021-07" db="EMBL/GenBank/DDBJ databases">
        <title>Genome data of Colletotrichum spaethianum.</title>
        <authorList>
            <person name="Utami Y.D."/>
            <person name="Hiruma K."/>
        </authorList>
    </citation>
    <scope>NUCLEOTIDE SEQUENCE [LARGE SCALE GENOMIC DNA]</scope>
    <source>
        <strain evidence="2 3">MAFF 242679</strain>
    </source>
</reference>
<accession>A0AA37LTG0</accession>
<comment type="caution">
    <text evidence="2">The sequence shown here is derived from an EMBL/GenBank/DDBJ whole genome shotgun (WGS) entry which is preliminary data.</text>
</comment>
<evidence type="ECO:0000256" key="1">
    <source>
        <dbReference type="SAM" id="MobiDB-lite"/>
    </source>
</evidence>
<dbReference type="EMBL" id="BPPX01000013">
    <property type="protein sequence ID" value="GJC83817.1"/>
    <property type="molecule type" value="Genomic_DNA"/>
</dbReference>
<gene>
    <name evidence="2" type="ORF">ColLi_06655</name>
</gene>
<dbReference type="Proteomes" id="UP001055172">
    <property type="component" value="Unassembled WGS sequence"/>
</dbReference>
<protein>
    <submittedName>
        <fullName evidence="2">Uncharacterized protein</fullName>
    </submittedName>
</protein>
<sequence length="277" mass="29988">MCPSAVGLSWAPAILGFPAARWRSLRYVTGKCGWGVEAETQNRVPVARPMYLLLSRWSWAGGDASKKRSAPLVSVTKADATGSHVEVSADARTELQRFQRLQRLFHTVSNNHASVHIPSTEAKQDGVGTRGARMEMDDEYMSDKLESPLGGRRVFGQPQDGVWGPSPRASPADPWGDLFVRRMVGCKHLAESLAKEEAKPPMQGPLRVTSSVCTAKLQRSPTTPFSNPVLESSQPPTTNRLGNAYSHSAVSCAGTQTPQGGCWQAIGCSESEFPRLG</sequence>
<dbReference type="AlphaFoldDB" id="A0AA37LTG0"/>
<evidence type="ECO:0000313" key="3">
    <source>
        <dbReference type="Proteomes" id="UP001055172"/>
    </source>
</evidence>
<name>A0AA37LTG0_9PEZI</name>
<evidence type="ECO:0000313" key="2">
    <source>
        <dbReference type="EMBL" id="GJC83817.1"/>
    </source>
</evidence>
<feature type="region of interest" description="Disordered" evidence="1">
    <location>
        <begin position="218"/>
        <end position="240"/>
    </location>
</feature>
<organism evidence="2 3">
    <name type="scientific">Colletotrichum liriopes</name>
    <dbReference type="NCBI Taxonomy" id="708192"/>
    <lineage>
        <taxon>Eukaryota</taxon>
        <taxon>Fungi</taxon>
        <taxon>Dikarya</taxon>
        <taxon>Ascomycota</taxon>
        <taxon>Pezizomycotina</taxon>
        <taxon>Sordariomycetes</taxon>
        <taxon>Hypocreomycetidae</taxon>
        <taxon>Glomerellales</taxon>
        <taxon>Glomerellaceae</taxon>
        <taxon>Colletotrichum</taxon>
        <taxon>Colletotrichum spaethianum species complex</taxon>
    </lineage>
</organism>